<keyword evidence="3" id="KW-1185">Reference proteome</keyword>
<reference evidence="2" key="1">
    <citation type="journal article" date="2017" name="Nature">
        <title>The sunflower genome provides insights into oil metabolism, flowering and Asterid evolution.</title>
        <authorList>
            <person name="Badouin H."/>
            <person name="Gouzy J."/>
            <person name="Grassa C.J."/>
            <person name="Murat F."/>
            <person name="Staton S.E."/>
            <person name="Cottret L."/>
            <person name="Lelandais-Briere C."/>
            <person name="Owens G.L."/>
            <person name="Carrere S."/>
            <person name="Mayjonade B."/>
            <person name="Legrand L."/>
            <person name="Gill N."/>
            <person name="Kane N.C."/>
            <person name="Bowers J.E."/>
            <person name="Hubner S."/>
            <person name="Bellec A."/>
            <person name="Berard A."/>
            <person name="Berges H."/>
            <person name="Blanchet N."/>
            <person name="Boniface M.C."/>
            <person name="Brunel D."/>
            <person name="Catrice O."/>
            <person name="Chaidir N."/>
            <person name="Claudel C."/>
            <person name="Donnadieu C."/>
            <person name="Faraut T."/>
            <person name="Fievet G."/>
            <person name="Helmstetter N."/>
            <person name="King M."/>
            <person name="Knapp S.J."/>
            <person name="Lai Z."/>
            <person name="Le Paslier M.C."/>
            <person name="Lippi Y."/>
            <person name="Lorenzon L."/>
            <person name="Mandel J.R."/>
            <person name="Marage G."/>
            <person name="Marchand G."/>
            <person name="Marquand E."/>
            <person name="Bret-Mestries E."/>
            <person name="Morien E."/>
            <person name="Nambeesan S."/>
            <person name="Nguyen T."/>
            <person name="Pegot-Espagnet P."/>
            <person name="Pouilly N."/>
            <person name="Raftis F."/>
            <person name="Sallet E."/>
            <person name="Schiex T."/>
            <person name="Thomas J."/>
            <person name="Vandecasteele C."/>
            <person name="Vares D."/>
            <person name="Vear F."/>
            <person name="Vautrin S."/>
            <person name="Crespi M."/>
            <person name="Mangin B."/>
            <person name="Burke J.M."/>
            <person name="Salse J."/>
            <person name="Munos S."/>
            <person name="Vincourt P."/>
            <person name="Rieseberg L.H."/>
            <person name="Langlade N.B."/>
        </authorList>
    </citation>
    <scope>NUCLEOTIDE SEQUENCE</scope>
    <source>
        <tissue evidence="2">Leaves</tissue>
    </source>
</reference>
<accession>A0A9K3JTG1</accession>
<organism evidence="2 3">
    <name type="scientific">Helianthus annuus</name>
    <name type="common">Common sunflower</name>
    <dbReference type="NCBI Taxonomy" id="4232"/>
    <lineage>
        <taxon>Eukaryota</taxon>
        <taxon>Viridiplantae</taxon>
        <taxon>Streptophyta</taxon>
        <taxon>Embryophyta</taxon>
        <taxon>Tracheophyta</taxon>
        <taxon>Spermatophyta</taxon>
        <taxon>Magnoliopsida</taxon>
        <taxon>eudicotyledons</taxon>
        <taxon>Gunneridae</taxon>
        <taxon>Pentapetalae</taxon>
        <taxon>asterids</taxon>
        <taxon>campanulids</taxon>
        <taxon>Asterales</taxon>
        <taxon>Asteraceae</taxon>
        <taxon>Asteroideae</taxon>
        <taxon>Heliantheae alliance</taxon>
        <taxon>Heliantheae</taxon>
        <taxon>Helianthus</taxon>
    </lineage>
</organism>
<protein>
    <submittedName>
        <fullName evidence="2">Uncharacterized protein</fullName>
    </submittedName>
</protein>
<feature type="region of interest" description="Disordered" evidence="1">
    <location>
        <begin position="23"/>
        <end position="51"/>
    </location>
</feature>
<evidence type="ECO:0000256" key="1">
    <source>
        <dbReference type="SAM" id="MobiDB-lite"/>
    </source>
</evidence>
<dbReference type="Gramene" id="mRNA:HanXRQr2_Chr01g0008431">
    <property type="protein sequence ID" value="CDS:HanXRQr2_Chr01g0008431.1"/>
    <property type="gene ID" value="HanXRQr2_Chr01g0008431"/>
</dbReference>
<dbReference type="AlphaFoldDB" id="A0A9K3JTG1"/>
<sequence length="51" mass="6160">MWAWWTPFDGKHKKRIMNHHYYHLDGSRGKQKGERSRPLQAYEDQPTDMSG</sequence>
<evidence type="ECO:0000313" key="3">
    <source>
        <dbReference type="Proteomes" id="UP000215914"/>
    </source>
</evidence>
<evidence type="ECO:0000313" key="2">
    <source>
        <dbReference type="EMBL" id="KAF5820982.1"/>
    </source>
</evidence>
<name>A0A9K3JTG1_HELAN</name>
<reference evidence="2" key="2">
    <citation type="submission" date="2020-06" db="EMBL/GenBank/DDBJ databases">
        <title>Helianthus annuus Genome sequencing and assembly Release 2.</title>
        <authorList>
            <person name="Gouzy J."/>
            <person name="Langlade N."/>
            <person name="Munos S."/>
        </authorList>
    </citation>
    <scope>NUCLEOTIDE SEQUENCE</scope>
    <source>
        <tissue evidence="2">Leaves</tissue>
    </source>
</reference>
<dbReference type="EMBL" id="MNCJ02000316">
    <property type="protein sequence ID" value="KAF5820982.1"/>
    <property type="molecule type" value="Genomic_DNA"/>
</dbReference>
<gene>
    <name evidence="2" type="ORF">HanXRQr2_Chr01g0008431</name>
</gene>
<proteinExistence type="predicted"/>
<comment type="caution">
    <text evidence="2">The sequence shown here is derived from an EMBL/GenBank/DDBJ whole genome shotgun (WGS) entry which is preliminary data.</text>
</comment>
<feature type="compositionally biased region" description="Basic and acidic residues" evidence="1">
    <location>
        <begin position="23"/>
        <end position="37"/>
    </location>
</feature>
<dbReference type="Proteomes" id="UP000215914">
    <property type="component" value="Unassembled WGS sequence"/>
</dbReference>